<dbReference type="Proteomes" id="UP001056336">
    <property type="component" value="Chromosome"/>
</dbReference>
<evidence type="ECO:0000313" key="2">
    <source>
        <dbReference type="EMBL" id="UQX89266.1"/>
    </source>
</evidence>
<keyword evidence="3" id="KW-1185">Reference proteome</keyword>
<keyword evidence="1" id="KW-0472">Membrane</keyword>
<name>A0ABY4R281_9ACTN</name>
<reference evidence="2" key="1">
    <citation type="journal article" date="2018" name="Int. J. Syst. Evol. Microbiol.">
        <title>Jatrophihabitans telluris sp. nov., isolated from sediment soil of lava forest wetlands and the emended description of the genus Jatrophihabitans.</title>
        <authorList>
            <person name="Lee K.C."/>
            <person name="Suh M.K."/>
            <person name="Eom M.K."/>
            <person name="Kim K.K."/>
            <person name="Kim J.S."/>
            <person name="Kim D.S."/>
            <person name="Ko S.H."/>
            <person name="Shin Y.K."/>
            <person name="Lee J.S."/>
        </authorList>
    </citation>
    <scope>NUCLEOTIDE SEQUENCE</scope>
    <source>
        <strain evidence="2">N237</strain>
    </source>
</reference>
<organism evidence="2 3">
    <name type="scientific">Jatrophihabitans telluris</name>
    <dbReference type="NCBI Taxonomy" id="2038343"/>
    <lineage>
        <taxon>Bacteria</taxon>
        <taxon>Bacillati</taxon>
        <taxon>Actinomycetota</taxon>
        <taxon>Actinomycetes</taxon>
        <taxon>Jatrophihabitantales</taxon>
        <taxon>Jatrophihabitantaceae</taxon>
        <taxon>Jatrophihabitans</taxon>
    </lineage>
</organism>
<feature type="transmembrane region" description="Helical" evidence="1">
    <location>
        <begin position="49"/>
        <end position="67"/>
    </location>
</feature>
<accession>A0ABY4R281</accession>
<gene>
    <name evidence="2" type="ORF">M6D93_04495</name>
</gene>
<proteinExistence type="predicted"/>
<reference evidence="2" key="2">
    <citation type="submission" date="2022-05" db="EMBL/GenBank/DDBJ databases">
        <authorList>
            <person name="Kim J.-S."/>
            <person name="Lee K."/>
            <person name="Suh M."/>
            <person name="Eom M."/>
            <person name="Kim J.-S."/>
            <person name="Kim D.-S."/>
            <person name="Ko S.-H."/>
            <person name="Shin Y."/>
            <person name="Lee J.-S."/>
        </authorList>
    </citation>
    <scope>NUCLEOTIDE SEQUENCE</scope>
    <source>
        <strain evidence="2">N237</strain>
    </source>
</reference>
<keyword evidence="1" id="KW-0812">Transmembrane</keyword>
<dbReference type="EMBL" id="CP097332">
    <property type="protein sequence ID" value="UQX89266.1"/>
    <property type="molecule type" value="Genomic_DNA"/>
</dbReference>
<evidence type="ECO:0008006" key="4">
    <source>
        <dbReference type="Google" id="ProtNLM"/>
    </source>
</evidence>
<keyword evidence="1" id="KW-1133">Transmembrane helix</keyword>
<evidence type="ECO:0000256" key="1">
    <source>
        <dbReference type="SAM" id="Phobius"/>
    </source>
</evidence>
<sequence>MTAWLAPLVLLVLVVATDLWVYFDAKRCVASGSPVFIKIGNLTIETPVAWLAACLVLWIFFFPTYILSRSRG</sequence>
<dbReference type="RefSeq" id="WP_249773162.1">
    <property type="nucleotide sequence ID" value="NZ_CP097332.1"/>
</dbReference>
<evidence type="ECO:0000313" key="3">
    <source>
        <dbReference type="Proteomes" id="UP001056336"/>
    </source>
</evidence>
<protein>
    <recommendedName>
        <fullName evidence="4">Lycopene cyclase domain-containing protein</fullName>
    </recommendedName>
</protein>